<protein>
    <submittedName>
        <fullName evidence="1">9990_t:CDS:1</fullName>
    </submittedName>
</protein>
<dbReference type="Proteomes" id="UP000789860">
    <property type="component" value="Unassembled WGS sequence"/>
</dbReference>
<evidence type="ECO:0000313" key="1">
    <source>
        <dbReference type="EMBL" id="CAG8726459.1"/>
    </source>
</evidence>
<sequence>MLANFGPKNNTDPIIPVVPDEWMEKLDVGMRHGTSGVVEELTSKWEAEFFGQEDDEDEDEDVLESL</sequence>
<gene>
    <name evidence="1" type="ORF">SCALOS_LOCUS11448</name>
</gene>
<feature type="non-terminal residue" evidence="1">
    <location>
        <position position="66"/>
    </location>
</feature>
<accession>A0ACA9Q1K9</accession>
<keyword evidence="2" id="KW-1185">Reference proteome</keyword>
<reference evidence="1" key="1">
    <citation type="submission" date="2021-06" db="EMBL/GenBank/DDBJ databases">
        <authorList>
            <person name="Kallberg Y."/>
            <person name="Tangrot J."/>
            <person name="Rosling A."/>
        </authorList>
    </citation>
    <scope>NUCLEOTIDE SEQUENCE</scope>
    <source>
        <strain evidence="1">AU212A</strain>
    </source>
</reference>
<comment type="caution">
    <text evidence="1">The sequence shown here is derived from an EMBL/GenBank/DDBJ whole genome shotgun (WGS) entry which is preliminary data.</text>
</comment>
<dbReference type="EMBL" id="CAJVPM010050125">
    <property type="protein sequence ID" value="CAG8726459.1"/>
    <property type="molecule type" value="Genomic_DNA"/>
</dbReference>
<organism evidence="1 2">
    <name type="scientific">Scutellospora calospora</name>
    <dbReference type="NCBI Taxonomy" id="85575"/>
    <lineage>
        <taxon>Eukaryota</taxon>
        <taxon>Fungi</taxon>
        <taxon>Fungi incertae sedis</taxon>
        <taxon>Mucoromycota</taxon>
        <taxon>Glomeromycotina</taxon>
        <taxon>Glomeromycetes</taxon>
        <taxon>Diversisporales</taxon>
        <taxon>Gigasporaceae</taxon>
        <taxon>Scutellospora</taxon>
    </lineage>
</organism>
<evidence type="ECO:0000313" key="2">
    <source>
        <dbReference type="Proteomes" id="UP000789860"/>
    </source>
</evidence>
<name>A0ACA9Q1K9_9GLOM</name>
<proteinExistence type="predicted"/>